<dbReference type="Gene3D" id="3.40.50.1240">
    <property type="entry name" value="Phosphoglycerate mutase-like"/>
    <property type="match status" value="1"/>
</dbReference>
<dbReference type="Pfam" id="PF00300">
    <property type="entry name" value="His_Phos_1"/>
    <property type="match status" value="1"/>
</dbReference>
<protein>
    <recommendedName>
        <fullName evidence="3">Histidine phosphatase family protein</fullName>
    </recommendedName>
</protein>
<dbReference type="InterPro" id="IPR029033">
    <property type="entry name" value="His_PPase_superfam"/>
</dbReference>
<name>A0A1B8H6S9_9GAMM</name>
<dbReference type="STRING" id="368603.AYY16_02605"/>
<comment type="caution">
    <text evidence="1">The sequence shown here is derived from an EMBL/GenBank/DDBJ whole genome shotgun (WGS) entry which is preliminary data.</text>
</comment>
<dbReference type="SUPFAM" id="SSF53254">
    <property type="entry name" value="Phosphoglycerate mutase-like"/>
    <property type="match status" value="1"/>
</dbReference>
<dbReference type="AlphaFoldDB" id="A0A1B8H6S9"/>
<reference evidence="1 2" key="1">
    <citation type="submission" date="2016-06" db="EMBL/GenBank/DDBJ databases">
        <authorList>
            <person name="Kjaerup R.B."/>
            <person name="Dalgaard T.S."/>
            <person name="Juul-Madsen H.R."/>
        </authorList>
    </citation>
    <scope>NUCLEOTIDE SEQUENCE [LARGE SCALE GENOMIC DNA]</scope>
    <source>
        <strain evidence="1 2">GCSL-Mp3</strain>
    </source>
</reference>
<accession>A0A1B8H6S9</accession>
<evidence type="ECO:0000313" key="2">
    <source>
        <dbReference type="Proteomes" id="UP000092247"/>
    </source>
</evidence>
<proteinExistence type="predicted"/>
<dbReference type="Proteomes" id="UP000092247">
    <property type="component" value="Unassembled WGS sequence"/>
</dbReference>
<organism evidence="1 2">
    <name type="scientific">Morganella psychrotolerans</name>
    <dbReference type="NCBI Taxonomy" id="368603"/>
    <lineage>
        <taxon>Bacteria</taxon>
        <taxon>Pseudomonadati</taxon>
        <taxon>Pseudomonadota</taxon>
        <taxon>Gammaproteobacteria</taxon>
        <taxon>Enterobacterales</taxon>
        <taxon>Morganellaceae</taxon>
        <taxon>Morganella</taxon>
    </lineage>
</organism>
<gene>
    <name evidence="1" type="ORF">AYY17_07670</name>
</gene>
<dbReference type="EMBL" id="LZEX01000034">
    <property type="protein sequence ID" value="OBU04771.1"/>
    <property type="molecule type" value="Genomic_DNA"/>
</dbReference>
<sequence>MSHGNINSAAHKQEILLIRHGEPALDKKTPIALRDLKNWLAEYDANGVHSPQSPPLSLSASELSRYFPVASPLIRTSASLAELGITPRVIIDDLHEVVLPVFSPALLMPLKLPPMWWVTAFRLLWLAGGGKSVPSVAQVRRRAHNAAQTLSRHAEEHGAVLAMAHGIINRALRAELEKQGWQLTEKTHNSYWGMMRFTRNIPV</sequence>
<evidence type="ECO:0008006" key="3">
    <source>
        <dbReference type="Google" id="ProtNLM"/>
    </source>
</evidence>
<evidence type="ECO:0000313" key="1">
    <source>
        <dbReference type="EMBL" id="OBU04771.1"/>
    </source>
</evidence>
<dbReference type="RefSeq" id="WP_067424635.1">
    <property type="nucleotide sequence ID" value="NZ_LZEX01000034.1"/>
</dbReference>
<dbReference type="InterPro" id="IPR013078">
    <property type="entry name" value="His_Pase_superF_clade-1"/>
</dbReference>